<dbReference type="GO" id="GO:0000132">
    <property type="term" value="P:establishment of mitotic spindle orientation"/>
    <property type="evidence" value="ECO:0007669"/>
    <property type="project" value="TreeGrafter"/>
</dbReference>
<dbReference type="PANTHER" id="PTHR45954:SF1">
    <property type="entry name" value="LD33695P"/>
    <property type="match status" value="1"/>
</dbReference>
<dbReference type="InterPro" id="IPR011990">
    <property type="entry name" value="TPR-like_helical_dom_sf"/>
</dbReference>
<keyword evidence="4" id="KW-1185">Reference proteome</keyword>
<dbReference type="GO" id="GO:0005938">
    <property type="term" value="C:cell cortex"/>
    <property type="evidence" value="ECO:0007669"/>
    <property type="project" value="TreeGrafter"/>
</dbReference>
<keyword evidence="2" id="KW-0963">Cytoplasm</keyword>
<name>A0A7I4YYS3_HAECO</name>
<dbReference type="InterPro" id="IPR052386">
    <property type="entry name" value="GPSM"/>
</dbReference>
<evidence type="ECO:0000256" key="2">
    <source>
        <dbReference type="ARBA" id="ARBA00022490"/>
    </source>
</evidence>
<keyword evidence="3" id="KW-0677">Repeat</keyword>
<evidence type="ECO:0000313" key="4">
    <source>
        <dbReference type="Proteomes" id="UP000025227"/>
    </source>
</evidence>
<accession>A0A7I4YYS3</accession>
<dbReference type="Proteomes" id="UP000025227">
    <property type="component" value="Unplaced"/>
</dbReference>
<dbReference type="GO" id="GO:0001965">
    <property type="term" value="F:G-protein alpha-subunit binding"/>
    <property type="evidence" value="ECO:0007669"/>
    <property type="project" value="TreeGrafter"/>
</dbReference>
<dbReference type="PANTHER" id="PTHR45954">
    <property type="entry name" value="LD33695P"/>
    <property type="match status" value="1"/>
</dbReference>
<sequence length="334" mass="39152">MLKFLRFLFPRKRSRRFKRRVDRYRVVNFEESSHQEQSRTSHINRLQPYSELMGGTLEKANCGLTAENSLYHNYKSPRVRRLYRSQSKQELLDNRNLENSFKKRCDEIIFSVVQNTTGLIDARCKDENTGDDKVADAIRYAEYQRQFAVFENNELFNANVWYNIGSLYERRARELLEKMNSTILTEIDQDMDNNAISNEVSVIDENMLRALSCYCKSVLFTKTLNDYDREGNLYGCIGNILHLLGSHEEAIGFHLWRLDLARQLGDGEGEYRALQNIGNEYVGLSRFGEAVRRYNEAKLVAIRMNDVQRKQRCQELIEQFSEMASKKRKATGRS</sequence>
<dbReference type="WBParaSite" id="HCON_00161940-00001">
    <property type="protein sequence ID" value="HCON_00161940-00001"/>
    <property type="gene ID" value="HCON_00161940"/>
</dbReference>
<protein>
    <submittedName>
        <fullName evidence="5">TPR_REGION domain-containing protein</fullName>
    </submittedName>
</protein>
<reference evidence="5" key="1">
    <citation type="submission" date="2020-12" db="UniProtKB">
        <authorList>
            <consortium name="WormBaseParasite"/>
        </authorList>
    </citation>
    <scope>IDENTIFICATION</scope>
    <source>
        <strain evidence="5">MHco3</strain>
    </source>
</reference>
<organism evidence="4 5">
    <name type="scientific">Haemonchus contortus</name>
    <name type="common">Barber pole worm</name>
    <dbReference type="NCBI Taxonomy" id="6289"/>
    <lineage>
        <taxon>Eukaryota</taxon>
        <taxon>Metazoa</taxon>
        <taxon>Ecdysozoa</taxon>
        <taxon>Nematoda</taxon>
        <taxon>Chromadorea</taxon>
        <taxon>Rhabditida</taxon>
        <taxon>Rhabditina</taxon>
        <taxon>Rhabditomorpha</taxon>
        <taxon>Strongyloidea</taxon>
        <taxon>Trichostrongylidae</taxon>
        <taxon>Haemonchus</taxon>
    </lineage>
</organism>
<comment type="subcellular location">
    <subcellularLocation>
        <location evidence="1">Cytoplasm</location>
    </subcellularLocation>
</comment>
<dbReference type="AlphaFoldDB" id="A0A7I4YYS3"/>
<dbReference type="Gene3D" id="1.25.40.10">
    <property type="entry name" value="Tetratricopeptide repeat domain"/>
    <property type="match status" value="1"/>
</dbReference>
<evidence type="ECO:0000256" key="1">
    <source>
        <dbReference type="ARBA" id="ARBA00004496"/>
    </source>
</evidence>
<dbReference type="OrthoDB" id="286233at2759"/>
<evidence type="ECO:0000313" key="5">
    <source>
        <dbReference type="WBParaSite" id="HCON_00161940-00001"/>
    </source>
</evidence>
<dbReference type="SUPFAM" id="SSF48452">
    <property type="entry name" value="TPR-like"/>
    <property type="match status" value="1"/>
</dbReference>
<dbReference type="GO" id="GO:0005092">
    <property type="term" value="F:GDP-dissociation inhibitor activity"/>
    <property type="evidence" value="ECO:0007669"/>
    <property type="project" value="TreeGrafter"/>
</dbReference>
<proteinExistence type="predicted"/>
<evidence type="ECO:0000256" key="3">
    <source>
        <dbReference type="ARBA" id="ARBA00022737"/>
    </source>
</evidence>